<dbReference type="AlphaFoldDB" id="A0A0B5D5N6"/>
<dbReference type="EMBL" id="CP005286">
    <property type="protein sequence ID" value="AJE34131.1"/>
    <property type="molecule type" value="Genomic_DNA"/>
</dbReference>
<evidence type="ECO:0000313" key="1">
    <source>
        <dbReference type="EMBL" id="AJE34131.1"/>
    </source>
</evidence>
<evidence type="ECO:0000313" key="2">
    <source>
        <dbReference type="Proteomes" id="UP000031524"/>
    </source>
</evidence>
<dbReference type="HOGENOM" id="CLU_108860_3_1_11"/>
<protein>
    <recommendedName>
        <fullName evidence="3">Fis family transcriptional regulator</fullName>
    </recommendedName>
</protein>
<gene>
    <name evidence="1" type="ORF">B842_11420</name>
</gene>
<evidence type="ECO:0008006" key="3">
    <source>
        <dbReference type="Google" id="ProtNLM"/>
    </source>
</evidence>
<organism evidence="1 2">
    <name type="scientific">Corynebacterium humireducens NBRC 106098 = DSM 45392</name>
    <dbReference type="NCBI Taxonomy" id="1223515"/>
    <lineage>
        <taxon>Bacteria</taxon>
        <taxon>Bacillati</taxon>
        <taxon>Actinomycetota</taxon>
        <taxon>Actinomycetes</taxon>
        <taxon>Mycobacteriales</taxon>
        <taxon>Corynebacteriaceae</taxon>
        <taxon>Corynebacterium</taxon>
    </lineage>
</organism>
<proteinExistence type="predicted"/>
<keyword evidence="2" id="KW-1185">Reference proteome</keyword>
<dbReference type="Proteomes" id="UP000031524">
    <property type="component" value="Chromosome"/>
</dbReference>
<reference evidence="1 2" key="1">
    <citation type="submission" date="2013-04" db="EMBL/GenBank/DDBJ databases">
        <title>Complete genome sequence of Corynebacterium humireducens DSM 45392(T), isolated from a wastewater-fed microbial fuel cell.</title>
        <authorList>
            <person name="Ruckert C."/>
            <person name="Albersmeier A."/>
            <person name="Kalinowski J."/>
        </authorList>
    </citation>
    <scope>NUCLEOTIDE SEQUENCE [LARGE SCALE GENOMIC DNA]</scope>
    <source>
        <strain evidence="2">MFC-5</strain>
    </source>
</reference>
<sequence>MAYSLGMSDLSESDARLLDFEERAPRSAGAKEELIRAELGMSPVRYYQRLNLLIDVPAAMASHPVLLARLRRIRDRRAIEREAARGDGDTGHTES</sequence>
<dbReference type="OrthoDB" id="3268863at2"/>
<dbReference type="KEGG" id="chm:B842_11420"/>
<name>A0A0B5D5N6_9CORY</name>
<dbReference type="RefSeq" id="WP_040086827.1">
    <property type="nucleotide sequence ID" value="NZ_BCSU01000001.1"/>
</dbReference>
<dbReference type="InterPro" id="IPR021678">
    <property type="entry name" value="DUF3263"/>
</dbReference>
<accession>A0A0B5D5N6</accession>
<dbReference type="STRING" id="1223515.B842_11420"/>
<dbReference type="Pfam" id="PF11662">
    <property type="entry name" value="DUF3263"/>
    <property type="match status" value="1"/>
</dbReference>